<comment type="caution">
    <text evidence="1">The sequence shown here is derived from an EMBL/GenBank/DDBJ whole genome shotgun (WGS) entry which is preliminary data.</text>
</comment>
<keyword evidence="2" id="KW-1185">Reference proteome</keyword>
<gene>
    <name evidence="1" type="ORF">WICMUC_000889</name>
</gene>
<sequence>MSMLKHEINEFLVNLLATFNLDFMKLRSLNLIVATDSTAPLERNFGKNVKISFDMSNSNGNGSLRDWSVNIGSLV</sequence>
<evidence type="ECO:0000313" key="2">
    <source>
        <dbReference type="Proteomes" id="UP000769528"/>
    </source>
</evidence>
<evidence type="ECO:0000313" key="1">
    <source>
        <dbReference type="EMBL" id="KAH3679556.1"/>
    </source>
</evidence>
<protein>
    <submittedName>
        <fullName evidence="1">Uncharacterized protein</fullName>
    </submittedName>
</protein>
<proteinExistence type="predicted"/>
<reference evidence="1" key="1">
    <citation type="journal article" date="2021" name="Open Biol.">
        <title>Shared evolutionary footprints suggest mitochondrial oxidative damage underlies multiple complex I losses in fungi.</title>
        <authorList>
            <person name="Schikora-Tamarit M.A."/>
            <person name="Marcet-Houben M."/>
            <person name="Nosek J."/>
            <person name="Gabaldon T."/>
        </authorList>
    </citation>
    <scope>NUCLEOTIDE SEQUENCE</scope>
    <source>
        <strain evidence="1">CBS6341</strain>
    </source>
</reference>
<organism evidence="1 2">
    <name type="scientific">Wickerhamomyces mucosus</name>
    <dbReference type="NCBI Taxonomy" id="1378264"/>
    <lineage>
        <taxon>Eukaryota</taxon>
        <taxon>Fungi</taxon>
        <taxon>Dikarya</taxon>
        <taxon>Ascomycota</taxon>
        <taxon>Saccharomycotina</taxon>
        <taxon>Saccharomycetes</taxon>
        <taxon>Phaffomycetales</taxon>
        <taxon>Wickerhamomycetaceae</taxon>
        <taxon>Wickerhamomyces</taxon>
    </lineage>
</organism>
<reference evidence="1" key="2">
    <citation type="submission" date="2021-01" db="EMBL/GenBank/DDBJ databases">
        <authorList>
            <person name="Schikora-Tamarit M.A."/>
        </authorList>
    </citation>
    <scope>NUCLEOTIDE SEQUENCE</scope>
    <source>
        <strain evidence="1">CBS6341</strain>
    </source>
</reference>
<dbReference type="Proteomes" id="UP000769528">
    <property type="component" value="Unassembled WGS sequence"/>
</dbReference>
<dbReference type="EMBL" id="JAEUBF010000268">
    <property type="protein sequence ID" value="KAH3679556.1"/>
    <property type="molecule type" value="Genomic_DNA"/>
</dbReference>
<name>A0A9P8PWD3_9ASCO</name>
<accession>A0A9P8PWD3</accession>
<dbReference type="AlphaFoldDB" id="A0A9P8PWD3"/>